<reference evidence="2 3" key="1">
    <citation type="submission" date="2016-01" db="EMBL/GenBank/DDBJ databases">
        <authorList>
            <person name="Oliw E.H."/>
        </authorList>
    </citation>
    <scope>NUCLEOTIDE SEQUENCE [LARGE SCALE GENOMIC DNA]</scope>
    <source>
        <strain evidence="2 3">MDcuke</strain>
    </source>
</reference>
<dbReference type="Pfam" id="PF03811">
    <property type="entry name" value="Zn_ribbon_InsA"/>
    <property type="match status" value="1"/>
</dbReference>
<name>A0A345CU54_9GAMM</name>
<dbReference type="InterPro" id="IPR003220">
    <property type="entry name" value="InsA_N_dom_Znf"/>
</dbReference>
<proteinExistence type="predicted"/>
<gene>
    <name evidence="2" type="ORF">AV903_14485</name>
</gene>
<feature type="domain" description="InsA N-terminal zinc ribbon" evidence="1">
    <location>
        <begin position="1"/>
        <end position="35"/>
    </location>
</feature>
<accession>A0A345CU54</accession>
<protein>
    <submittedName>
        <fullName evidence="2">IS1 family transposase</fullName>
    </submittedName>
</protein>
<dbReference type="GO" id="GO:0006313">
    <property type="term" value="P:DNA transposition"/>
    <property type="evidence" value="ECO:0007669"/>
    <property type="project" value="InterPro"/>
</dbReference>
<evidence type="ECO:0000313" key="2">
    <source>
        <dbReference type="EMBL" id="AXF76971.1"/>
    </source>
</evidence>
<evidence type="ECO:0000259" key="1">
    <source>
        <dbReference type="Pfam" id="PF03811"/>
    </source>
</evidence>
<dbReference type="Proteomes" id="UP000264980">
    <property type="component" value="Chromosome"/>
</dbReference>
<dbReference type="EMBL" id="CP013970">
    <property type="protein sequence ID" value="AXF76971.1"/>
    <property type="molecule type" value="Genomic_DNA"/>
</dbReference>
<organism evidence="2 3">
    <name type="scientific">Erwinia tracheiphila</name>
    <dbReference type="NCBI Taxonomy" id="65700"/>
    <lineage>
        <taxon>Bacteria</taxon>
        <taxon>Pseudomonadati</taxon>
        <taxon>Pseudomonadota</taxon>
        <taxon>Gammaproteobacteria</taxon>
        <taxon>Enterobacterales</taxon>
        <taxon>Erwiniaceae</taxon>
        <taxon>Erwinia</taxon>
    </lineage>
</organism>
<sequence length="40" mass="4375">MAKVDVVCPQCNETHAVRCNGHSASGAQRYICKHCSWLGN</sequence>
<evidence type="ECO:0000313" key="3">
    <source>
        <dbReference type="Proteomes" id="UP000264980"/>
    </source>
</evidence>
<dbReference type="AlphaFoldDB" id="A0A345CU54"/>